<reference evidence="1 2" key="1">
    <citation type="submission" date="2015-09" db="EMBL/GenBank/DDBJ databases">
        <title>Genome announcement of multiple Pseudomonas syringae strains.</title>
        <authorList>
            <person name="Thakur S."/>
            <person name="Wang P.W."/>
            <person name="Gong Y."/>
            <person name="Weir B.S."/>
            <person name="Guttman D.S."/>
        </authorList>
    </citation>
    <scope>NUCLEOTIDE SEQUENCE [LARGE SCALE GENOMIC DNA]</scope>
    <source>
        <strain evidence="1 2">ICMP9151</strain>
    </source>
</reference>
<proteinExistence type="predicted"/>
<protein>
    <submittedName>
        <fullName evidence="1">NADH quinone dehydrogenase MdaB</fullName>
    </submittedName>
</protein>
<organism evidence="1 2">
    <name type="scientific">Pseudomonas tremae</name>
    <dbReference type="NCBI Taxonomy" id="200454"/>
    <lineage>
        <taxon>Bacteria</taxon>
        <taxon>Pseudomonadati</taxon>
        <taxon>Pseudomonadota</taxon>
        <taxon>Gammaproteobacteria</taxon>
        <taxon>Pseudomonadales</taxon>
        <taxon>Pseudomonadaceae</taxon>
        <taxon>Pseudomonas</taxon>
    </lineage>
</organism>
<evidence type="ECO:0000313" key="1">
    <source>
        <dbReference type="EMBL" id="KPZ01221.1"/>
    </source>
</evidence>
<evidence type="ECO:0000313" key="2">
    <source>
        <dbReference type="Proteomes" id="UP000050523"/>
    </source>
</evidence>
<dbReference type="Proteomes" id="UP000050523">
    <property type="component" value="Unassembled WGS sequence"/>
</dbReference>
<comment type="caution">
    <text evidence="1">The sequence shown here is derived from an EMBL/GenBank/DDBJ whole genome shotgun (WGS) entry which is preliminary data.</text>
</comment>
<gene>
    <name evidence="1" type="ORF">ALO43_200469</name>
</gene>
<sequence>MFQPKPPILGLFTVVRMMLDAQQLAKTPCVQLACVDSSLVLLRFCHHCGICLR</sequence>
<name>A0AA40TV21_9PSED</name>
<dbReference type="AlphaFoldDB" id="A0AA40TV21"/>
<dbReference type="EMBL" id="LJRO01000184">
    <property type="protein sequence ID" value="KPZ01221.1"/>
    <property type="molecule type" value="Genomic_DNA"/>
</dbReference>
<accession>A0AA40TV21</accession>